<keyword evidence="9 10" id="KW-0326">Glycosidase</keyword>
<feature type="domain" description="HhH-GPD" evidence="11">
    <location>
        <begin position="41"/>
        <end position="219"/>
    </location>
</feature>
<comment type="similarity">
    <text evidence="1 10">Belongs to the Nth/MutY family.</text>
</comment>
<dbReference type="InterPro" id="IPR011257">
    <property type="entry name" value="DNA_glycosylase"/>
</dbReference>
<organism evidence="12 13">
    <name type="scientific">Candidatus Roizmanbacteria bacterium CG22_combo_CG10-13_8_21_14_all_38_20</name>
    <dbReference type="NCBI Taxonomy" id="1974862"/>
    <lineage>
        <taxon>Bacteria</taxon>
        <taxon>Candidatus Roizmaniibacteriota</taxon>
    </lineage>
</organism>
<protein>
    <recommendedName>
        <fullName evidence="10">Endonuclease III</fullName>
        <ecNumber evidence="10">4.2.99.18</ecNumber>
    </recommendedName>
    <alternativeName>
        <fullName evidence="10">DNA-(apurinic or apyrimidinic site) lyase</fullName>
    </alternativeName>
</protein>
<keyword evidence="12" id="KW-0540">Nuclease</keyword>
<dbReference type="GO" id="GO:0046872">
    <property type="term" value="F:metal ion binding"/>
    <property type="evidence" value="ECO:0007669"/>
    <property type="project" value="UniProtKB-KW"/>
</dbReference>
<dbReference type="PROSITE" id="PS01155">
    <property type="entry name" value="ENDONUCLEASE_III_2"/>
    <property type="match status" value="1"/>
</dbReference>
<dbReference type="InterPro" id="IPR004036">
    <property type="entry name" value="Endonuclease-III-like_CS2"/>
</dbReference>
<dbReference type="PANTHER" id="PTHR10359">
    <property type="entry name" value="A/G-SPECIFIC ADENINE GLYCOSYLASE/ENDONUCLEASE III"/>
    <property type="match status" value="1"/>
</dbReference>
<evidence type="ECO:0000256" key="2">
    <source>
        <dbReference type="ARBA" id="ARBA00022485"/>
    </source>
</evidence>
<evidence type="ECO:0000313" key="13">
    <source>
        <dbReference type="Proteomes" id="UP000231246"/>
    </source>
</evidence>
<dbReference type="EMBL" id="PCTA01000034">
    <property type="protein sequence ID" value="PIP61119.1"/>
    <property type="molecule type" value="Genomic_DNA"/>
</dbReference>
<dbReference type="GO" id="GO:0140078">
    <property type="term" value="F:class I DNA-(apurinic or apyrimidinic site) endonuclease activity"/>
    <property type="evidence" value="ECO:0007669"/>
    <property type="project" value="UniProtKB-EC"/>
</dbReference>
<keyword evidence="6" id="KW-0408">Iron</keyword>
<dbReference type="SMART" id="SM00478">
    <property type="entry name" value="ENDO3c"/>
    <property type="match status" value="1"/>
</dbReference>
<evidence type="ECO:0000259" key="11">
    <source>
        <dbReference type="SMART" id="SM00478"/>
    </source>
</evidence>
<dbReference type="InterPro" id="IPR005759">
    <property type="entry name" value="Nth"/>
</dbReference>
<keyword evidence="3" id="KW-0479">Metal-binding</keyword>
<dbReference type="SMART" id="SM00525">
    <property type="entry name" value="FES"/>
    <property type="match status" value="1"/>
</dbReference>
<dbReference type="CDD" id="cd00056">
    <property type="entry name" value="ENDO3c"/>
    <property type="match status" value="1"/>
</dbReference>
<evidence type="ECO:0000256" key="7">
    <source>
        <dbReference type="ARBA" id="ARBA00023014"/>
    </source>
</evidence>
<dbReference type="SUPFAM" id="SSF48150">
    <property type="entry name" value="DNA-glycosylase"/>
    <property type="match status" value="1"/>
</dbReference>
<comment type="catalytic activity">
    <reaction evidence="10">
        <text>2'-deoxyribonucleotide-(2'-deoxyribose 5'-phosphate)-2'-deoxyribonucleotide-DNA = a 3'-end 2'-deoxyribonucleotide-(2,3-dehydro-2,3-deoxyribose 5'-phosphate)-DNA + a 5'-end 5'-phospho-2'-deoxyribonucleoside-DNA + H(+)</text>
        <dbReference type="Rhea" id="RHEA:66592"/>
        <dbReference type="Rhea" id="RHEA-COMP:13180"/>
        <dbReference type="Rhea" id="RHEA-COMP:16897"/>
        <dbReference type="Rhea" id="RHEA-COMP:17067"/>
        <dbReference type="ChEBI" id="CHEBI:15378"/>
        <dbReference type="ChEBI" id="CHEBI:136412"/>
        <dbReference type="ChEBI" id="CHEBI:157695"/>
        <dbReference type="ChEBI" id="CHEBI:167181"/>
        <dbReference type="EC" id="4.2.99.18"/>
    </reaction>
</comment>
<dbReference type="GO" id="GO:0019104">
    <property type="term" value="F:DNA N-glycosylase activity"/>
    <property type="evidence" value="ECO:0007669"/>
    <property type="project" value="UniProtKB-UniRule"/>
</dbReference>
<dbReference type="Gene3D" id="1.10.1670.10">
    <property type="entry name" value="Helix-hairpin-Helix base-excision DNA repair enzymes (C-terminal)"/>
    <property type="match status" value="2"/>
</dbReference>
<dbReference type="EC" id="4.2.99.18" evidence="10"/>
<keyword evidence="5 10" id="KW-0378">Hydrolase</keyword>
<comment type="cofactor">
    <cofactor evidence="10">
        <name>[4Fe-4S] cluster</name>
        <dbReference type="ChEBI" id="CHEBI:49883"/>
    </cofactor>
    <text evidence="10">Binds 1 [4Fe-4S] cluster.</text>
</comment>
<dbReference type="GO" id="GO:0051539">
    <property type="term" value="F:4 iron, 4 sulfur cluster binding"/>
    <property type="evidence" value="ECO:0007669"/>
    <property type="project" value="UniProtKB-KW"/>
</dbReference>
<keyword evidence="4 10" id="KW-0227">DNA damage</keyword>
<dbReference type="GO" id="GO:0006285">
    <property type="term" value="P:base-excision repair, AP site formation"/>
    <property type="evidence" value="ECO:0007669"/>
    <property type="project" value="TreeGrafter"/>
</dbReference>
<dbReference type="PIRSF" id="PIRSF001435">
    <property type="entry name" value="Nth"/>
    <property type="match status" value="1"/>
</dbReference>
<comment type="function">
    <text evidence="10">DNA repair enzyme that has both DNA N-glycosylase activity and AP-lyase activity. The DNA N-glycosylase activity releases various damaged pyrimidines from DNA by cleaving the N-glycosidic bond, leaving an AP (apurinic/apyrimidinic) site. The AP-lyase activity cleaves the phosphodiester bond 3' to the AP site by a beta-elimination, leaving a 3'-terminal unsaturated sugar and a product with a terminal 5'-phosphate.</text>
</comment>
<evidence type="ECO:0000256" key="3">
    <source>
        <dbReference type="ARBA" id="ARBA00022723"/>
    </source>
</evidence>
<keyword evidence="7" id="KW-0411">Iron-sulfur</keyword>
<dbReference type="Pfam" id="PF10576">
    <property type="entry name" value="EndIII_4Fe-2S"/>
    <property type="match status" value="1"/>
</dbReference>
<keyword evidence="2" id="KW-0004">4Fe-4S</keyword>
<dbReference type="Gene3D" id="1.10.340.30">
    <property type="entry name" value="Hypothetical protein, domain 2"/>
    <property type="match status" value="1"/>
</dbReference>
<keyword evidence="8 10" id="KW-0234">DNA repair</keyword>
<dbReference type="PANTHER" id="PTHR10359:SF18">
    <property type="entry name" value="ENDONUCLEASE III"/>
    <property type="match status" value="1"/>
</dbReference>
<keyword evidence="10" id="KW-0456">Lyase</keyword>
<evidence type="ECO:0000256" key="4">
    <source>
        <dbReference type="ARBA" id="ARBA00022763"/>
    </source>
</evidence>
<reference evidence="12 13" key="1">
    <citation type="submission" date="2017-09" db="EMBL/GenBank/DDBJ databases">
        <title>Depth-based differentiation of microbial function through sediment-hosted aquifers and enrichment of novel symbionts in the deep terrestrial subsurface.</title>
        <authorList>
            <person name="Probst A.J."/>
            <person name="Ladd B."/>
            <person name="Jarett J.K."/>
            <person name="Geller-Mcgrath D.E."/>
            <person name="Sieber C.M."/>
            <person name="Emerson J.B."/>
            <person name="Anantharaman K."/>
            <person name="Thomas B.C."/>
            <person name="Malmstrom R."/>
            <person name="Stieglmeier M."/>
            <person name="Klingl A."/>
            <person name="Woyke T."/>
            <person name="Ryan C.M."/>
            <person name="Banfield J.F."/>
        </authorList>
    </citation>
    <scope>NUCLEOTIDE SEQUENCE [LARGE SCALE GENOMIC DNA]</scope>
    <source>
        <strain evidence="12">CG22_combo_CG10-13_8_21_14_all_38_20</strain>
    </source>
</reference>
<dbReference type="InterPro" id="IPR003265">
    <property type="entry name" value="HhH-GPD_domain"/>
</dbReference>
<keyword evidence="10" id="KW-0238">DNA-binding</keyword>
<dbReference type="Pfam" id="PF00730">
    <property type="entry name" value="HhH-GPD"/>
    <property type="match status" value="1"/>
</dbReference>
<evidence type="ECO:0000256" key="8">
    <source>
        <dbReference type="ARBA" id="ARBA00023204"/>
    </source>
</evidence>
<evidence type="ECO:0000256" key="10">
    <source>
        <dbReference type="HAMAP-Rule" id="MF_00942"/>
    </source>
</evidence>
<dbReference type="Proteomes" id="UP000231246">
    <property type="component" value="Unassembled WGS sequence"/>
</dbReference>
<keyword evidence="12" id="KW-0255">Endonuclease</keyword>
<dbReference type="InterPro" id="IPR003651">
    <property type="entry name" value="Endonuclease3_FeS-loop_motif"/>
</dbReference>
<dbReference type="AlphaFoldDB" id="A0A2H0BUC5"/>
<sequence length="242" mass="27325">MNNQLTNTARKVVELLKQEYPNAEIALNYGNTWELLVAVMLSAQTTDVQVNKVTTTLFTKYAAADEKQEIKKFAQTPLEELTNDVSGVGFFRNKAKNIQNSAKQILEQHGGVVPNTMQELTILPGVARKTANIVLGNAYGVYEGIAVDTHVHRIVQRLRLVDLDRIGKGKQRYFKREEDQVLDFKKGANTDKIEQELMQVIPQEDWFMFTYLIIEHGRAVCIAIKPKCGKCLLADLCLAKRS</sequence>
<name>A0A2H0BUC5_9BACT</name>
<accession>A0A2H0BUC5</accession>
<dbReference type="HAMAP" id="MF_00942">
    <property type="entry name" value="Nth"/>
    <property type="match status" value="1"/>
</dbReference>
<dbReference type="PROSITE" id="PS00764">
    <property type="entry name" value="ENDONUCLEASE_III_1"/>
    <property type="match status" value="1"/>
</dbReference>
<comment type="caution">
    <text evidence="10">Lacks conserved residue(s) required for the propagation of feature annotation.</text>
</comment>
<evidence type="ECO:0000313" key="12">
    <source>
        <dbReference type="EMBL" id="PIP61119.1"/>
    </source>
</evidence>
<dbReference type="FunFam" id="1.10.340.30:FF:000001">
    <property type="entry name" value="Endonuclease III"/>
    <property type="match status" value="1"/>
</dbReference>
<dbReference type="InterPro" id="IPR004035">
    <property type="entry name" value="Endouclease-III_FeS-bd_BS"/>
</dbReference>
<comment type="caution">
    <text evidence="12">The sequence shown here is derived from an EMBL/GenBank/DDBJ whole genome shotgun (WGS) entry which is preliminary data.</text>
</comment>
<evidence type="ECO:0000256" key="5">
    <source>
        <dbReference type="ARBA" id="ARBA00022801"/>
    </source>
</evidence>
<gene>
    <name evidence="10" type="primary">nth</name>
    <name evidence="12" type="ORF">COW99_05860</name>
</gene>
<dbReference type="InterPro" id="IPR023170">
    <property type="entry name" value="HhH_base_excis_C"/>
</dbReference>
<evidence type="ECO:0000256" key="1">
    <source>
        <dbReference type="ARBA" id="ARBA00008343"/>
    </source>
</evidence>
<evidence type="ECO:0000256" key="6">
    <source>
        <dbReference type="ARBA" id="ARBA00023004"/>
    </source>
</evidence>
<dbReference type="GO" id="GO:0003677">
    <property type="term" value="F:DNA binding"/>
    <property type="evidence" value="ECO:0007669"/>
    <property type="project" value="UniProtKB-UniRule"/>
</dbReference>
<evidence type="ECO:0000256" key="9">
    <source>
        <dbReference type="ARBA" id="ARBA00023295"/>
    </source>
</evidence>
<proteinExistence type="inferred from homology"/>